<dbReference type="InterPro" id="IPR001375">
    <property type="entry name" value="Peptidase_S9_cat"/>
</dbReference>
<dbReference type="Proteomes" id="UP000594118">
    <property type="component" value="Chromosome"/>
</dbReference>
<dbReference type="Gene3D" id="3.40.50.1820">
    <property type="entry name" value="alpha/beta hydrolase"/>
    <property type="match status" value="1"/>
</dbReference>
<reference evidence="5 6" key="1">
    <citation type="submission" date="2019-10" db="EMBL/GenBank/DDBJ databases">
        <title>Pseudopuniceibacterium sp. HQ09 islated from Antarctica.</title>
        <authorList>
            <person name="Liao L."/>
            <person name="Su S."/>
            <person name="Chen B."/>
            <person name="Yu Y."/>
        </authorList>
    </citation>
    <scope>NUCLEOTIDE SEQUENCE [LARGE SCALE GENOMIC DNA]</scope>
    <source>
        <strain evidence="5 6">HQ09</strain>
    </source>
</reference>
<organism evidence="5 6">
    <name type="scientific">Pseudooceanicola spongiae</name>
    <dbReference type="NCBI Taxonomy" id="2613965"/>
    <lineage>
        <taxon>Bacteria</taxon>
        <taxon>Pseudomonadati</taxon>
        <taxon>Pseudomonadota</taxon>
        <taxon>Alphaproteobacteria</taxon>
        <taxon>Rhodobacterales</taxon>
        <taxon>Paracoccaceae</taxon>
        <taxon>Pseudooceanicola</taxon>
    </lineage>
</organism>
<feature type="domain" description="Peptidase S9 prolyl oligopeptidase catalytic" evidence="4">
    <location>
        <begin position="106"/>
        <end position="190"/>
    </location>
</feature>
<keyword evidence="3" id="KW-0443">Lipid metabolism</keyword>
<accession>A0A7L9WID6</accession>
<dbReference type="InterPro" id="IPR029058">
    <property type="entry name" value="AB_hydrolase_fold"/>
</dbReference>
<dbReference type="PANTHER" id="PTHR10272">
    <property type="entry name" value="PLATELET-ACTIVATING FACTOR ACETYLHYDROLASE"/>
    <property type="match status" value="1"/>
</dbReference>
<dbReference type="PIRSF" id="PIRSF031982">
    <property type="entry name" value="UCP031982_abhydr"/>
    <property type="match status" value="1"/>
</dbReference>
<dbReference type="GO" id="GO:0016042">
    <property type="term" value="P:lipid catabolic process"/>
    <property type="evidence" value="ECO:0007669"/>
    <property type="project" value="UniProtKB-KW"/>
</dbReference>
<proteinExistence type="predicted"/>
<dbReference type="SUPFAM" id="SSF53474">
    <property type="entry name" value="alpha/beta-Hydrolases"/>
    <property type="match status" value="1"/>
</dbReference>
<evidence type="ECO:0000259" key="4">
    <source>
        <dbReference type="Pfam" id="PF00326"/>
    </source>
</evidence>
<dbReference type="GO" id="GO:0006508">
    <property type="term" value="P:proteolysis"/>
    <property type="evidence" value="ECO:0007669"/>
    <property type="project" value="InterPro"/>
</dbReference>
<evidence type="ECO:0000256" key="1">
    <source>
        <dbReference type="ARBA" id="ARBA00022801"/>
    </source>
</evidence>
<dbReference type="RefSeq" id="WP_193082469.1">
    <property type="nucleotide sequence ID" value="NZ_CP045201.1"/>
</dbReference>
<name>A0A7L9WID6_9RHOB</name>
<dbReference type="KEGG" id="pshq:F3W81_04540"/>
<keyword evidence="1" id="KW-0378">Hydrolase</keyword>
<protein>
    <submittedName>
        <fullName evidence="5">Prolyl oligopeptidase family serine peptidase</fullName>
    </submittedName>
</protein>
<dbReference type="PANTHER" id="PTHR10272:SF0">
    <property type="entry name" value="PLATELET-ACTIVATING FACTOR ACETYLHYDROLASE"/>
    <property type="match status" value="1"/>
</dbReference>
<sequence>MVSVKQFLTSATLVAVLGLAGWAVCTLTRPAYDGRAGIAYGHAFAPARQDDVAFHIWYPAQPGGRAVTVGGNGVFHGTPAGRNAPHAPGRFPLVIISHGAGGNAGQFGWIASTLAQAGFVVVLPNHPGTTSGNASALAALRVWERPKDVSAVLDEIAGNPEEYPFVDIDRVAALGFSAGGYTAMALMGARVDPGRLQSYCDSGDHGMSDCAFLAHFGVDPQDFDLTDAAQDLTDPRIRTAVVIDPGIVETLTPRSLSHITRPMALINLGDAGRVPRGVDAVAAAALIPQAEFIRVNDAIHFSFLAECKPKGAAILRDEAEPDPLCDDAGGRGRAAIHADLKRIIVDYLRQHMSLGERQIGS</sequence>
<dbReference type="Pfam" id="PF00326">
    <property type="entry name" value="Peptidase_S9"/>
    <property type="match status" value="1"/>
</dbReference>
<gene>
    <name evidence="5" type="ORF">F3W81_04540</name>
</gene>
<evidence type="ECO:0000256" key="2">
    <source>
        <dbReference type="ARBA" id="ARBA00022963"/>
    </source>
</evidence>
<evidence type="ECO:0000256" key="3">
    <source>
        <dbReference type="ARBA" id="ARBA00023098"/>
    </source>
</evidence>
<keyword evidence="6" id="KW-1185">Reference proteome</keyword>
<evidence type="ECO:0000313" key="5">
    <source>
        <dbReference type="EMBL" id="QOL80155.1"/>
    </source>
</evidence>
<dbReference type="EMBL" id="CP045201">
    <property type="protein sequence ID" value="QOL80155.1"/>
    <property type="molecule type" value="Genomic_DNA"/>
</dbReference>
<keyword evidence="2" id="KW-0442">Lipid degradation</keyword>
<dbReference type="AlphaFoldDB" id="A0A7L9WID6"/>
<dbReference type="GO" id="GO:0008236">
    <property type="term" value="F:serine-type peptidase activity"/>
    <property type="evidence" value="ECO:0007669"/>
    <property type="project" value="InterPro"/>
</dbReference>
<dbReference type="GO" id="GO:0003847">
    <property type="term" value="F:1-alkyl-2-acetylglycerophosphocholine esterase activity"/>
    <property type="evidence" value="ECO:0007669"/>
    <property type="project" value="TreeGrafter"/>
</dbReference>
<dbReference type="InterPro" id="IPR016986">
    <property type="entry name" value="UCP031982_abhydr"/>
</dbReference>
<evidence type="ECO:0000313" key="6">
    <source>
        <dbReference type="Proteomes" id="UP000594118"/>
    </source>
</evidence>